<comment type="similarity">
    <text evidence="7 8">Belongs to the PINc/VapC protein family.</text>
</comment>
<dbReference type="GO" id="GO:0004540">
    <property type="term" value="F:RNA nuclease activity"/>
    <property type="evidence" value="ECO:0007669"/>
    <property type="project" value="InterPro"/>
</dbReference>
<evidence type="ECO:0000256" key="7">
    <source>
        <dbReference type="ARBA" id="ARBA00038093"/>
    </source>
</evidence>
<dbReference type="InterPro" id="IPR050556">
    <property type="entry name" value="Type_II_TA_system_RNase"/>
</dbReference>
<dbReference type="KEGG" id="eaj:Q3M24_12135"/>
<evidence type="ECO:0000256" key="1">
    <source>
        <dbReference type="ARBA" id="ARBA00001946"/>
    </source>
</evidence>
<name>A0AAU8LP83_9BACT</name>
<keyword evidence="3 8" id="KW-0540">Nuclease</keyword>
<protein>
    <recommendedName>
        <fullName evidence="8">Ribonuclease VapC</fullName>
        <shortName evidence="8">RNase VapC</shortName>
        <ecNumber evidence="8">3.1.-.-</ecNumber>
    </recommendedName>
    <alternativeName>
        <fullName evidence="8">Toxin VapC</fullName>
    </alternativeName>
</protein>
<feature type="binding site" evidence="8">
    <location>
        <position position="95"/>
    </location>
    <ligand>
        <name>Mg(2+)</name>
        <dbReference type="ChEBI" id="CHEBI:18420"/>
    </ligand>
</feature>
<sequence>MKVLIDTSAWIDFFRNTGGAAGDVVAELIQLDQAYLTDTVMAELLHGAKGKQEMKSLEAVFATIPILDVTGEDWLATGNTLQALRKKGCTVPLTDVLIASVAQRNDMAVLTLDKDFEYLSVECVKILEGS</sequence>
<dbReference type="GO" id="GO:0016787">
    <property type="term" value="F:hydrolase activity"/>
    <property type="evidence" value="ECO:0007669"/>
    <property type="project" value="UniProtKB-KW"/>
</dbReference>
<dbReference type="InterPro" id="IPR002716">
    <property type="entry name" value="PIN_dom"/>
</dbReference>
<reference evidence="10" key="1">
    <citation type="journal article" date="2024" name="Syst. Appl. Microbiol.">
        <title>First single-strain enrichments of Electrothrix cable bacteria, description of E. aestuarii sp. nov. and E. rattekaaiensis sp. nov., and proposal of a cable bacteria taxonomy following the rules of the SeqCode.</title>
        <authorList>
            <person name="Plum-Jensen L.E."/>
            <person name="Schramm A."/>
            <person name="Marshall I.P.G."/>
        </authorList>
    </citation>
    <scope>NUCLEOTIDE SEQUENCE</scope>
    <source>
        <strain evidence="10">Rat1</strain>
    </source>
</reference>
<dbReference type="Pfam" id="PF01850">
    <property type="entry name" value="PIN"/>
    <property type="match status" value="1"/>
</dbReference>
<dbReference type="InterPro" id="IPR029060">
    <property type="entry name" value="PIN-like_dom_sf"/>
</dbReference>
<comment type="function">
    <text evidence="8">Toxic component of a toxin-antitoxin (TA) system. An RNase.</text>
</comment>
<proteinExistence type="inferred from homology"/>
<dbReference type="Gene3D" id="3.40.50.1010">
    <property type="entry name" value="5'-nuclease"/>
    <property type="match status" value="1"/>
</dbReference>
<keyword evidence="2 8" id="KW-1277">Toxin-antitoxin system</keyword>
<dbReference type="SUPFAM" id="SSF88723">
    <property type="entry name" value="PIN domain-like"/>
    <property type="match status" value="1"/>
</dbReference>
<evidence type="ECO:0000256" key="3">
    <source>
        <dbReference type="ARBA" id="ARBA00022722"/>
    </source>
</evidence>
<evidence type="ECO:0000256" key="4">
    <source>
        <dbReference type="ARBA" id="ARBA00022723"/>
    </source>
</evidence>
<dbReference type="EMBL" id="CP159373">
    <property type="protein sequence ID" value="XCN71070.1"/>
    <property type="molecule type" value="Genomic_DNA"/>
</dbReference>
<gene>
    <name evidence="8" type="primary">vapC</name>
    <name evidence="10" type="ORF">Q3M24_12135</name>
</gene>
<dbReference type="PANTHER" id="PTHR33653">
    <property type="entry name" value="RIBONUCLEASE VAPC2"/>
    <property type="match status" value="1"/>
</dbReference>
<dbReference type="EC" id="3.1.-.-" evidence="8"/>
<evidence type="ECO:0000256" key="5">
    <source>
        <dbReference type="ARBA" id="ARBA00022801"/>
    </source>
</evidence>
<evidence type="ECO:0000256" key="6">
    <source>
        <dbReference type="ARBA" id="ARBA00022842"/>
    </source>
</evidence>
<feature type="binding site" evidence="8">
    <location>
        <position position="6"/>
    </location>
    <ligand>
        <name>Mg(2+)</name>
        <dbReference type="ChEBI" id="CHEBI:18420"/>
    </ligand>
</feature>
<dbReference type="SMART" id="SM00670">
    <property type="entry name" value="PINc"/>
    <property type="match status" value="1"/>
</dbReference>
<dbReference type="GO" id="GO:0090729">
    <property type="term" value="F:toxin activity"/>
    <property type="evidence" value="ECO:0007669"/>
    <property type="project" value="UniProtKB-KW"/>
</dbReference>
<reference evidence="10" key="2">
    <citation type="submission" date="2024-06" db="EMBL/GenBank/DDBJ databases">
        <authorList>
            <person name="Plum-Jensen L.E."/>
            <person name="Schramm A."/>
            <person name="Marshall I.P.G."/>
        </authorList>
    </citation>
    <scope>NUCLEOTIDE SEQUENCE</scope>
    <source>
        <strain evidence="10">Rat1</strain>
    </source>
</reference>
<dbReference type="HAMAP" id="MF_00265">
    <property type="entry name" value="VapC_Nob1"/>
    <property type="match status" value="1"/>
</dbReference>
<evidence type="ECO:0000259" key="9">
    <source>
        <dbReference type="SMART" id="SM00670"/>
    </source>
</evidence>
<dbReference type="InterPro" id="IPR022907">
    <property type="entry name" value="VapC_family"/>
</dbReference>
<keyword evidence="6 8" id="KW-0460">Magnesium</keyword>
<keyword evidence="4 8" id="KW-0479">Metal-binding</keyword>
<dbReference type="GO" id="GO:0000287">
    <property type="term" value="F:magnesium ion binding"/>
    <property type="evidence" value="ECO:0007669"/>
    <property type="project" value="UniProtKB-UniRule"/>
</dbReference>
<dbReference type="PANTHER" id="PTHR33653:SF1">
    <property type="entry name" value="RIBONUCLEASE VAPC2"/>
    <property type="match status" value="1"/>
</dbReference>
<accession>A0AAU8LP83</accession>
<evidence type="ECO:0000256" key="8">
    <source>
        <dbReference type="HAMAP-Rule" id="MF_00265"/>
    </source>
</evidence>
<organism evidence="10">
    <name type="scientific">Candidatus Electrothrix aestuarii</name>
    <dbReference type="NCBI Taxonomy" id="3062594"/>
    <lineage>
        <taxon>Bacteria</taxon>
        <taxon>Pseudomonadati</taxon>
        <taxon>Thermodesulfobacteriota</taxon>
        <taxon>Desulfobulbia</taxon>
        <taxon>Desulfobulbales</taxon>
        <taxon>Desulfobulbaceae</taxon>
        <taxon>Candidatus Electrothrix</taxon>
    </lineage>
</organism>
<feature type="domain" description="PIN" evidence="9">
    <location>
        <begin position="1"/>
        <end position="118"/>
    </location>
</feature>
<keyword evidence="8" id="KW-0800">Toxin</keyword>
<keyword evidence="5 8" id="KW-0378">Hydrolase</keyword>
<dbReference type="AlphaFoldDB" id="A0AAU8LP83"/>
<comment type="cofactor">
    <cofactor evidence="1 8">
        <name>Mg(2+)</name>
        <dbReference type="ChEBI" id="CHEBI:18420"/>
    </cofactor>
</comment>
<evidence type="ECO:0000313" key="10">
    <source>
        <dbReference type="EMBL" id="XCN71070.1"/>
    </source>
</evidence>
<evidence type="ECO:0000256" key="2">
    <source>
        <dbReference type="ARBA" id="ARBA00022649"/>
    </source>
</evidence>